<evidence type="ECO:0000313" key="3">
    <source>
        <dbReference type="Proteomes" id="UP001202867"/>
    </source>
</evidence>
<reference evidence="3" key="2">
    <citation type="submission" date="2023-07" db="EMBL/GenBank/DDBJ databases">
        <title>Ancylobacter moscoviensis sp. nov., facultatively methylotrophic bacteria from activated sludge and the reclassification of Starkeya novella (Starkey 1934) Kelly et al. 2000 as Ancylobacter novellus comb. nov., Starkeya koreensis Im et al. 2006 as Ancylobacter koreensis comb.nov., Angulomicrobium tetraedrale Vasil'eva et al. 1986 as Ancylobacter tetraedralis comb. nov., Angulomicrobium amanitiforme Fritz et al. 2004 as Ancylobacter amanitiformis comb. nov. and Methylorhabdus multivorans Doronina et al. 1996 as Ancylobacter multivorans comb. nov. and emended description of the genus Ancylobacter.</title>
        <authorList>
            <person name="Doronina N."/>
            <person name="Chemodurova A."/>
            <person name="Grouzdev D."/>
            <person name="Koziaeva V."/>
            <person name="Shi W."/>
            <person name="Wu L."/>
            <person name="Kaparullina E."/>
        </authorList>
    </citation>
    <scope>NUCLEOTIDE SEQUENCE [LARGE SCALE GENOMIC DNA]</scope>
    <source>
        <strain evidence="3">Jip08</strain>
    </source>
</reference>
<comment type="caution">
    <text evidence="2">The sequence shown here is derived from an EMBL/GenBank/DDBJ whole genome shotgun (WGS) entry which is preliminary data.</text>
</comment>
<dbReference type="EMBL" id="JALKCG010000008">
    <property type="protein sequence ID" value="MCK0209775.1"/>
    <property type="molecule type" value="Genomic_DNA"/>
</dbReference>
<organism evidence="2 3">
    <name type="scientific">Ancylobacter koreensis</name>
    <dbReference type="NCBI Taxonomy" id="266121"/>
    <lineage>
        <taxon>Bacteria</taxon>
        <taxon>Pseudomonadati</taxon>
        <taxon>Pseudomonadota</taxon>
        <taxon>Alphaproteobacteria</taxon>
        <taxon>Hyphomicrobiales</taxon>
        <taxon>Xanthobacteraceae</taxon>
        <taxon>Ancylobacter</taxon>
    </lineage>
</organism>
<evidence type="ECO:0000313" key="2">
    <source>
        <dbReference type="EMBL" id="MCK0209775.1"/>
    </source>
</evidence>
<dbReference type="Pfam" id="PF08808">
    <property type="entry name" value="RES"/>
    <property type="match status" value="1"/>
</dbReference>
<feature type="domain" description="RES" evidence="1">
    <location>
        <begin position="203"/>
        <end position="347"/>
    </location>
</feature>
<dbReference type="SMART" id="SM00953">
    <property type="entry name" value="RES"/>
    <property type="match status" value="1"/>
</dbReference>
<proteinExistence type="predicted"/>
<reference evidence="2 3" key="1">
    <citation type="submission" date="2022-04" db="EMBL/GenBank/DDBJ databases">
        <authorList>
            <person name="Grouzdev D.S."/>
            <person name="Pantiukh K.S."/>
            <person name="Krutkina M.S."/>
        </authorList>
    </citation>
    <scope>NUCLEOTIDE SEQUENCE [LARGE SCALE GENOMIC DNA]</scope>
    <source>
        <strain evidence="2 3">Jip08</strain>
    </source>
</reference>
<protein>
    <submittedName>
        <fullName evidence="2">RES family NAD+ phosphorylase</fullName>
    </submittedName>
</protein>
<dbReference type="Proteomes" id="UP001202867">
    <property type="component" value="Unassembled WGS sequence"/>
</dbReference>
<dbReference type="InterPro" id="IPR014914">
    <property type="entry name" value="RES_dom"/>
</dbReference>
<gene>
    <name evidence="2" type="ORF">MWN33_17205</name>
</gene>
<keyword evidence="3" id="KW-1185">Reference proteome</keyword>
<sequence length="361" mass="39560">MLNRVGLRWITDDTAEHESFRPEHAIGPYLTVTEAEIESFNDAFSDEVDSDFASSICCCDACFDDFRDHWPDVPFRRMEFQTQSMSVFYAVDNTRLPGVWSPAEISTLRHFVRCERCGEYVAGYIWIYEHTFSDVAAIESQIDELLTIGNETPFLLLEHEFARRVLAHIRSAFEKAGTLAAGTSLFRARTAASISSSGQDVGDLQAYAPPPTRLVGEGRFNHAGTPMLYLASSPEVAGAEIGAPGEPCLIAELVTSRPLVLLDLVDIDEDDPGHEVMAPLASSALLAAPRSGEGWLKKQYVFSRFVADCARAAGYGAIRYASTKNIEGTNVVILVPPLRIEEIVSLAGVKQSVGLAAPDRH</sequence>
<accession>A0ABT0DR80</accession>
<evidence type="ECO:0000259" key="1">
    <source>
        <dbReference type="SMART" id="SM00953"/>
    </source>
</evidence>
<name>A0ABT0DR80_9HYPH</name>
<dbReference type="RefSeq" id="WP_247202272.1">
    <property type="nucleotide sequence ID" value="NZ_JALKCG010000008.1"/>
</dbReference>